<dbReference type="GO" id="GO:0003700">
    <property type="term" value="F:DNA-binding transcription factor activity"/>
    <property type="evidence" value="ECO:0007669"/>
    <property type="project" value="InterPro"/>
</dbReference>
<name>A0AAP0C7S0_9ASTR</name>
<feature type="region of interest" description="Disordered" evidence="1">
    <location>
        <begin position="1"/>
        <end position="21"/>
    </location>
</feature>
<dbReference type="PROSITE" id="PS51297">
    <property type="entry name" value="K_BOX"/>
    <property type="match status" value="1"/>
</dbReference>
<comment type="caution">
    <text evidence="3">The sequence shown here is derived from an EMBL/GenBank/DDBJ whole genome shotgun (WGS) entry which is preliminary data.</text>
</comment>
<dbReference type="Pfam" id="PF01486">
    <property type="entry name" value="K-box"/>
    <property type="match status" value="1"/>
</dbReference>
<dbReference type="AlphaFoldDB" id="A0AAP0C7S0"/>
<organism evidence="3 4">
    <name type="scientific">Deinandra increscens subsp. villosa</name>
    <dbReference type="NCBI Taxonomy" id="3103831"/>
    <lineage>
        <taxon>Eukaryota</taxon>
        <taxon>Viridiplantae</taxon>
        <taxon>Streptophyta</taxon>
        <taxon>Embryophyta</taxon>
        <taxon>Tracheophyta</taxon>
        <taxon>Spermatophyta</taxon>
        <taxon>Magnoliopsida</taxon>
        <taxon>eudicotyledons</taxon>
        <taxon>Gunneridae</taxon>
        <taxon>Pentapetalae</taxon>
        <taxon>asterids</taxon>
        <taxon>campanulids</taxon>
        <taxon>Asterales</taxon>
        <taxon>Asteraceae</taxon>
        <taxon>Asteroideae</taxon>
        <taxon>Heliantheae alliance</taxon>
        <taxon>Madieae</taxon>
        <taxon>Madiinae</taxon>
        <taxon>Deinandra</taxon>
    </lineage>
</organism>
<protein>
    <recommendedName>
        <fullName evidence="2">K-box domain-containing protein</fullName>
    </recommendedName>
</protein>
<evidence type="ECO:0000259" key="2">
    <source>
        <dbReference type="PROSITE" id="PS51297"/>
    </source>
</evidence>
<dbReference type="Proteomes" id="UP001408789">
    <property type="component" value="Unassembled WGS sequence"/>
</dbReference>
<keyword evidence="4" id="KW-1185">Reference proteome</keyword>
<evidence type="ECO:0000313" key="3">
    <source>
        <dbReference type="EMBL" id="KAK9048845.1"/>
    </source>
</evidence>
<evidence type="ECO:0000313" key="4">
    <source>
        <dbReference type="Proteomes" id="UP001408789"/>
    </source>
</evidence>
<sequence>MLYHNKNDRNRRSDVSRETKKLSMEEMLGKYKLHSNENLDELVKTDEVKLSKEINDKNCALRQLEGQDLEGLAIDELEHLENLLQGGLSRVLQTKDEKLKNEIFNLQLKGARLMEENKLLKEQA</sequence>
<accession>A0AAP0C7S0</accession>
<dbReference type="EMBL" id="JBCNJP010009829">
    <property type="protein sequence ID" value="KAK9048845.1"/>
    <property type="molecule type" value="Genomic_DNA"/>
</dbReference>
<dbReference type="GO" id="GO:0005634">
    <property type="term" value="C:nucleus"/>
    <property type="evidence" value="ECO:0007669"/>
    <property type="project" value="InterPro"/>
</dbReference>
<reference evidence="3 4" key="1">
    <citation type="submission" date="2024-04" db="EMBL/GenBank/DDBJ databases">
        <title>The reference genome of an endangered Asteraceae, Deinandra increscens subsp. villosa, native to the Central Coast of California.</title>
        <authorList>
            <person name="Guilliams M."/>
            <person name="Hasenstab-Lehman K."/>
            <person name="Meyer R."/>
            <person name="Mcevoy S."/>
        </authorList>
    </citation>
    <scope>NUCLEOTIDE SEQUENCE [LARGE SCALE GENOMIC DNA]</scope>
    <source>
        <tissue evidence="3">Leaf</tissue>
    </source>
</reference>
<dbReference type="InterPro" id="IPR002487">
    <property type="entry name" value="TF_Kbox"/>
</dbReference>
<evidence type="ECO:0000256" key="1">
    <source>
        <dbReference type="SAM" id="MobiDB-lite"/>
    </source>
</evidence>
<gene>
    <name evidence="3" type="ORF">SSX86_032188</name>
</gene>
<feature type="domain" description="K-box" evidence="2">
    <location>
        <begin position="40"/>
        <end position="124"/>
    </location>
</feature>
<proteinExistence type="predicted"/>